<feature type="binding site" evidence="7">
    <location>
        <position position="95"/>
    </location>
    <ligand>
        <name>Zn(2+)</name>
        <dbReference type="ChEBI" id="CHEBI:29105"/>
    </ligand>
</feature>
<comment type="similarity">
    <text evidence="1 8">Belongs to the beta-class carbonic anhydrase family.</text>
</comment>
<dbReference type="RefSeq" id="WP_259314043.1">
    <property type="nucleotide sequence ID" value="NZ_CP087164.1"/>
</dbReference>
<feature type="binding site" evidence="7">
    <location>
        <position position="93"/>
    </location>
    <ligand>
        <name>Zn(2+)</name>
        <dbReference type="ChEBI" id="CHEBI:29105"/>
    </ligand>
</feature>
<dbReference type="EC" id="4.2.1.1" evidence="2 8"/>
<keyword evidence="7" id="KW-0479">Metal-binding</keyword>
<feature type="binding site" evidence="7">
    <location>
        <position position="149"/>
    </location>
    <ligand>
        <name>Zn(2+)</name>
        <dbReference type="ChEBI" id="CHEBI:29105"/>
    </ligand>
</feature>
<evidence type="ECO:0000256" key="5">
    <source>
        <dbReference type="ARBA" id="ARBA00024993"/>
    </source>
</evidence>
<dbReference type="KEGG" id="sbae:DSM104329_00741"/>
<sequence length="242" mass="24534">MAPSDGTLSRRGFIGGVGAAAAVGAGLGGLGGLAVPAYAGAANEEPSTPDGALAALIEGNRRYRTGRWTRRDYSPVGEERASKQAPFAAILACADSRVSPPLIFDVERGNLFAAHVAGNSIDDGSAGSLEYAVAVLSVPLVMVLGHTDCGAVKSAMDVVSGKASFPSETFGSIGAVVDPVVPAVQSVPEPERSLDHCIVANARVQAHALSIRGPVLPPAIRSGALRIVSAVYQIASGRVVLV</sequence>
<protein>
    <recommendedName>
        <fullName evidence="2 8">Carbonic anhydrase</fullName>
        <ecNumber evidence="2 8">4.2.1.1</ecNumber>
    </recommendedName>
    <alternativeName>
        <fullName evidence="8">Carbonate dehydratase</fullName>
    </alternativeName>
</protein>
<dbReference type="PANTHER" id="PTHR11002:SF79">
    <property type="entry name" value="CARBONIC ANHYDRASE 2"/>
    <property type="match status" value="1"/>
</dbReference>
<dbReference type="EMBL" id="CP087164">
    <property type="protein sequence ID" value="UGS34363.1"/>
    <property type="molecule type" value="Genomic_DNA"/>
</dbReference>
<dbReference type="PROSITE" id="PS00705">
    <property type="entry name" value="PROK_CO2_ANHYDRASE_2"/>
    <property type="match status" value="1"/>
</dbReference>
<dbReference type="PANTHER" id="PTHR11002">
    <property type="entry name" value="CARBONIC ANHYDRASE"/>
    <property type="match status" value="1"/>
</dbReference>
<dbReference type="Pfam" id="PF00484">
    <property type="entry name" value="Pro_CA"/>
    <property type="match status" value="1"/>
</dbReference>
<proteinExistence type="inferred from homology"/>
<dbReference type="Gene3D" id="3.40.1050.10">
    <property type="entry name" value="Carbonic anhydrase"/>
    <property type="match status" value="1"/>
</dbReference>
<evidence type="ECO:0000256" key="6">
    <source>
        <dbReference type="ARBA" id="ARBA00048348"/>
    </source>
</evidence>
<name>A0A9E7BZG0_9ACTN</name>
<keyword evidence="9" id="KW-1133">Transmembrane helix</keyword>
<evidence type="ECO:0000256" key="4">
    <source>
        <dbReference type="ARBA" id="ARBA00023239"/>
    </source>
</evidence>
<feature type="transmembrane region" description="Helical" evidence="9">
    <location>
        <begin position="12"/>
        <end position="39"/>
    </location>
</feature>
<dbReference type="PROSITE" id="PS51318">
    <property type="entry name" value="TAT"/>
    <property type="match status" value="1"/>
</dbReference>
<dbReference type="InterPro" id="IPR036874">
    <property type="entry name" value="Carbonic_anhydrase_sf"/>
</dbReference>
<dbReference type="InterPro" id="IPR001765">
    <property type="entry name" value="Carbonic_anhydrase"/>
</dbReference>
<organism evidence="10 11">
    <name type="scientific">Capillimicrobium parvum</name>
    <dbReference type="NCBI Taxonomy" id="2884022"/>
    <lineage>
        <taxon>Bacteria</taxon>
        <taxon>Bacillati</taxon>
        <taxon>Actinomycetota</taxon>
        <taxon>Thermoleophilia</taxon>
        <taxon>Solirubrobacterales</taxon>
        <taxon>Capillimicrobiaceae</taxon>
        <taxon>Capillimicrobium</taxon>
    </lineage>
</organism>
<reference evidence="10" key="1">
    <citation type="journal article" date="2022" name="Int. J. Syst. Evol. Microbiol.">
        <title>Pseudomonas aegrilactucae sp. nov. and Pseudomonas morbosilactucae sp. nov., pathogens causing bacterial rot of lettuce in Japan.</title>
        <authorList>
            <person name="Sawada H."/>
            <person name="Fujikawa T."/>
            <person name="Satou M."/>
        </authorList>
    </citation>
    <scope>NUCLEOTIDE SEQUENCE</scope>
    <source>
        <strain evidence="10">0166_1</strain>
    </source>
</reference>
<evidence type="ECO:0000256" key="7">
    <source>
        <dbReference type="PIRSR" id="PIRSR601765-1"/>
    </source>
</evidence>
<dbReference type="GO" id="GO:0008270">
    <property type="term" value="F:zinc ion binding"/>
    <property type="evidence" value="ECO:0007669"/>
    <property type="project" value="UniProtKB-UniRule"/>
</dbReference>
<dbReference type="SUPFAM" id="SSF53056">
    <property type="entry name" value="beta-carbonic anhydrase, cab"/>
    <property type="match status" value="1"/>
</dbReference>
<evidence type="ECO:0000256" key="8">
    <source>
        <dbReference type="RuleBase" id="RU003956"/>
    </source>
</evidence>
<dbReference type="InterPro" id="IPR006311">
    <property type="entry name" value="TAT_signal"/>
</dbReference>
<gene>
    <name evidence="10" type="primary">mtcA2</name>
    <name evidence="10" type="ORF">DSM104329_00741</name>
</gene>
<evidence type="ECO:0000256" key="3">
    <source>
        <dbReference type="ARBA" id="ARBA00022833"/>
    </source>
</evidence>
<dbReference type="SMART" id="SM00947">
    <property type="entry name" value="Pro_CA"/>
    <property type="match status" value="1"/>
</dbReference>
<dbReference type="AlphaFoldDB" id="A0A9E7BZG0"/>
<dbReference type="InterPro" id="IPR015892">
    <property type="entry name" value="Carbonic_anhydrase_CS"/>
</dbReference>
<keyword evidence="9" id="KW-0812">Transmembrane</keyword>
<dbReference type="GO" id="GO:0015976">
    <property type="term" value="P:carbon utilization"/>
    <property type="evidence" value="ECO:0007669"/>
    <property type="project" value="InterPro"/>
</dbReference>
<keyword evidence="9" id="KW-0472">Membrane</keyword>
<comment type="cofactor">
    <cofactor evidence="7">
        <name>Zn(2+)</name>
        <dbReference type="ChEBI" id="CHEBI:29105"/>
    </cofactor>
    <text evidence="7">Binds 1 zinc ion per subunit.</text>
</comment>
<comment type="function">
    <text evidence="5">Catalyzes the reversible hydration of carbon dioxide to form bicarbonate.</text>
</comment>
<keyword evidence="11" id="KW-1185">Reference proteome</keyword>
<dbReference type="PROSITE" id="PS00704">
    <property type="entry name" value="PROK_CO2_ANHYDRASE_1"/>
    <property type="match status" value="1"/>
</dbReference>
<dbReference type="GO" id="GO:0004089">
    <property type="term" value="F:carbonate dehydratase activity"/>
    <property type="evidence" value="ECO:0007669"/>
    <property type="project" value="UniProtKB-UniRule"/>
</dbReference>
<evidence type="ECO:0000256" key="2">
    <source>
        <dbReference type="ARBA" id="ARBA00012925"/>
    </source>
</evidence>
<feature type="binding site" evidence="7">
    <location>
        <position position="146"/>
    </location>
    <ligand>
        <name>Zn(2+)</name>
        <dbReference type="ChEBI" id="CHEBI:29105"/>
    </ligand>
</feature>
<evidence type="ECO:0000313" key="10">
    <source>
        <dbReference type="EMBL" id="UGS34363.1"/>
    </source>
</evidence>
<evidence type="ECO:0000256" key="1">
    <source>
        <dbReference type="ARBA" id="ARBA00006217"/>
    </source>
</evidence>
<evidence type="ECO:0000256" key="9">
    <source>
        <dbReference type="SAM" id="Phobius"/>
    </source>
</evidence>
<evidence type="ECO:0000313" key="11">
    <source>
        <dbReference type="Proteomes" id="UP001162834"/>
    </source>
</evidence>
<accession>A0A9E7BZG0</accession>
<keyword evidence="3 7" id="KW-0862">Zinc</keyword>
<dbReference type="Proteomes" id="UP001162834">
    <property type="component" value="Chromosome"/>
</dbReference>
<keyword evidence="4 8" id="KW-0456">Lyase</keyword>
<comment type="function">
    <text evidence="8">Reversible hydration of carbon dioxide.</text>
</comment>
<comment type="catalytic activity">
    <reaction evidence="6 8">
        <text>hydrogencarbonate + H(+) = CO2 + H2O</text>
        <dbReference type="Rhea" id="RHEA:10748"/>
        <dbReference type="ChEBI" id="CHEBI:15377"/>
        <dbReference type="ChEBI" id="CHEBI:15378"/>
        <dbReference type="ChEBI" id="CHEBI:16526"/>
        <dbReference type="ChEBI" id="CHEBI:17544"/>
        <dbReference type="EC" id="4.2.1.1"/>
    </reaction>
</comment>